<reference evidence="1" key="1">
    <citation type="submission" date="2023-05" db="EMBL/GenBank/DDBJ databases">
        <authorList>
            <consortium name="ELIXIR-Norway"/>
        </authorList>
    </citation>
    <scope>NUCLEOTIDE SEQUENCE</scope>
</reference>
<accession>A0ACB0F051</accession>
<protein>
    <submittedName>
        <fullName evidence="1">Uncharacterized protein</fullName>
    </submittedName>
</protein>
<organism evidence="1 2">
    <name type="scientific">Rangifer tarandus platyrhynchus</name>
    <name type="common">Svalbard reindeer</name>
    <dbReference type="NCBI Taxonomy" id="3082113"/>
    <lineage>
        <taxon>Eukaryota</taxon>
        <taxon>Metazoa</taxon>
        <taxon>Chordata</taxon>
        <taxon>Craniata</taxon>
        <taxon>Vertebrata</taxon>
        <taxon>Euteleostomi</taxon>
        <taxon>Mammalia</taxon>
        <taxon>Eutheria</taxon>
        <taxon>Laurasiatheria</taxon>
        <taxon>Artiodactyla</taxon>
        <taxon>Ruminantia</taxon>
        <taxon>Pecora</taxon>
        <taxon>Cervidae</taxon>
        <taxon>Odocoileinae</taxon>
        <taxon>Rangifer</taxon>
    </lineage>
</organism>
<proteinExistence type="predicted"/>
<name>A0ACB0F051_RANTA</name>
<evidence type="ECO:0000313" key="2">
    <source>
        <dbReference type="Proteomes" id="UP001162501"/>
    </source>
</evidence>
<dbReference type="EMBL" id="OX596087">
    <property type="protein sequence ID" value="CAI9706418.1"/>
    <property type="molecule type" value="Genomic_DNA"/>
</dbReference>
<dbReference type="Proteomes" id="UP001162501">
    <property type="component" value="Chromosome 3"/>
</dbReference>
<evidence type="ECO:0000313" key="1">
    <source>
        <dbReference type="EMBL" id="CAI9706418.1"/>
    </source>
</evidence>
<gene>
    <name evidence="1" type="ORF">MRATA1EN3_LOCUS17631</name>
</gene>
<sequence>MSSEEMKNLHLEEKYLQPETKEVNGILMTKMISDNWNKIWNFQAKPDDLLIATYAKAGTTWTQEIVDMIQNDGDLQKCQRANTFDRHPFIEWALPPPLSSGLDLANMMPSPRTLKTHLPVQMIPPSFWKENTKIIYVARNAKDCLVSYYHFSRMNKMVPDPGSWEEYVETFKAGKVLWGSWYDHVKGWWHAKDQHRVLYLFYEDMKEDPKREIRKILKFLEKEVSEEVLDKIIHHTSFEVMKENPMANYTTLPTSIMDHSISPFMRRGVVGDWKNHFTVAQNERFDDDYRKNMADTTLTLHFRFSAVPAGQGGAVPVGRGGSGGAGAAGRGGGSHLPRRKRKRERRGPVAVETRGRGRQRSETFNPRRRSAGGAGWKCGLRAAMEEPVHDGVASPAAPGTGKSKLEALPKEDLIKFAKKQMMLIQKTKLRCTELEKEVEELRSKLVAGGADIIKALTERLDALLLEKAETEQHCISLKKENIKMKQEVEDSVTKLEDVQKELEQSQRSYGKEIENLRNELATIQSKYSNDKADWQKEVEETAKKQLELSEQLRFQSDSEDYVKKLQEEIQKIKPDFEDQILCLQKQLETATNEKEQEITHLQGVIEANCQQYQKDINSLQEELVQLKSTHQEEVKELICQIETSAKEHEAEINYLIQLKDNLVRKCEAGEMNIQEKYKCELENEGKASGADQENQVCSLLLKEDSLVEQAVNEKLRHLEDALKELESQHSILKDELTYMNNLKLKLEIDAQHIKDEFFHEREDLEFKINELLLAKEEQGYIIEKLKSDLEDANKQFCCTIEQHNKEILSLKKQHQKEITELNETFLSDSEKEKLALMFEIQGLKEQCEKLQQEKQEATLNYEGLREIMEILQTELGESAEKISQEFESMKQQQAFNINELQQKLQTAFNEKDALLETVTCLQRENDNLLSQQECVPELENTIKNLQEKNELYLVSLRQRDTMLQEFEAKISSLTEEKYDFISKMKSSHEEMDNLHKKCEKEERLTVELREKVDQTAQYNSELEQKVNELTAGLEETLKEKDEKNQKLEKLTTQLKTLSEDQEATLLEVKSLREENSRLSSEKNVLSRDLEAFLSQKEGDVTLQEQISELEEELRLAVRERDNLNQLLENEQVQKLFVKAQLCGFLEQMESKISQEREEQDIVNILQAMGESLDKISEEKHNLDFQYEKRVVELEKEIKLLQEEHMVQCEELRSLLRNYEQEKVVLRKELDEALLEKEALQSDLLAMKNASEQTRFENQNLLIQVEEVSQKLYRENENHHEKEKDFIKELENLRPLLEQKESELRDVRAELISLKDSFKKSPVESDQPSVKEFEEKIGYLEKEAKEKEEKINKLKLVAVKAKKELESSRKEARMLQEELESVCSERDQLSTSMRDLIQGAENYKNLLSEYDKQSEQLDAEKERANNFERQVEDLTRQLRSLTFQCEKLTSDNEDFLARIETLQSNACLLEVQILEVHKAKAMADKELEAEKLQKEQKIKEHASSVNELEELQLQLQKEKKQLQKTMQELELVRKDAQQTTLMNMEIADYERLMRELNQKLANKNSKIEDLEQEIKIQKQKQETLQEEMTSLQAVVQQYEEKNTKIKQLLVKTKKELADLRQAETDHLMLQASLKGELEASQQQVEVCKIQLAEVTAEKHKAHERLKASADQHQRTLGAYQQRVSALQEECREARAEQAAVTSEFESYKIRVHNVLKQQKNKSVSQTEAEGAKQEREHLEMLIDQLKLKLQDTQNSLQISTSELQALQCEHYALLERHNRVLQEAVGKEAELREKLCSVQSENSALKAEHMQTVDQLTARHEALRGSFREQVGQLQEEHRRTVETLQQQLCRLEAQLLQPRSEPAMRSATSSQQPLRSLRERRSADLPFLDVQVTAREEGEGMETTDLERGSPASTPAQSLEQLLSSPEARLESPAWHNEFTKEELVQKLNSTTKSADHLNGLLRETEATNAILMEQIKLLKSEVRRLERNQEREKSAANLEYLKNVLLQFILLKPGSERARLLPVVDTMLQLSPEEKTRLAAAAQGEEESGSRSSGWASYLHSWSGLR</sequence>